<feature type="transmembrane region" description="Helical" evidence="1">
    <location>
        <begin position="21"/>
        <end position="42"/>
    </location>
</feature>
<dbReference type="RefSeq" id="WP_168775992.1">
    <property type="nucleotide sequence ID" value="NZ_JAABNR010000018.1"/>
</dbReference>
<protein>
    <recommendedName>
        <fullName evidence="2">NERD domain-containing protein</fullName>
    </recommendedName>
</protein>
<dbReference type="Proteomes" id="UP001193501">
    <property type="component" value="Unassembled WGS sequence"/>
</dbReference>
<dbReference type="Pfam" id="PF08378">
    <property type="entry name" value="NERD"/>
    <property type="match status" value="1"/>
</dbReference>
<organism evidence="3 4">
    <name type="scientific">Stagnihabitans tardus</name>
    <dbReference type="NCBI Taxonomy" id="2699202"/>
    <lineage>
        <taxon>Bacteria</taxon>
        <taxon>Pseudomonadati</taxon>
        <taxon>Pseudomonadota</taxon>
        <taxon>Alphaproteobacteria</taxon>
        <taxon>Rhodobacterales</taxon>
        <taxon>Paracoccaceae</taxon>
        <taxon>Stagnihabitans</taxon>
    </lineage>
</organism>
<evidence type="ECO:0000259" key="2">
    <source>
        <dbReference type="PROSITE" id="PS50965"/>
    </source>
</evidence>
<evidence type="ECO:0000256" key="1">
    <source>
        <dbReference type="SAM" id="Phobius"/>
    </source>
</evidence>
<dbReference type="InterPro" id="IPR011528">
    <property type="entry name" value="NERD"/>
</dbReference>
<keyword evidence="1" id="KW-1133">Transmembrane helix</keyword>
<name>A0AAE4YAT8_9RHOB</name>
<reference evidence="3" key="1">
    <citation type="submission" date="2020-01" db="EMBL/GenBank/DDBJ databases">
        <authorList>
            <person name="Chen W.-M."/>
        </authorList>
    </citation>
    <scope>NUCLEOTIDE SEQUENCE</scope>
    <source>
        <strain evidence="3">CYK-10</strain>
    </source>
</reference>
<evidence type="ECO:0000313" key="4">
    <source>
        <dbReference type="Proteomes" id="UP001193501"/>
    </source>
</evidence>
<dbReference type="EMBL" id="JAABNR010000018">
    <property type="protein sequence ID" value="NBZ89191.1"/>
    <property type="molecule type" value="Genomic_DNA"/>
</dbReference>
<keyword evidence="4" id="KW-1185">Reference proteome</keyword>
<sequence length="94" mass="10505">MSIARFKSNSIQRTRHNAKTWTQLEILWILFAVGIVALAFHLKSPSVIGAAGERRVTATLRRKLDEADYTILEDLTLPTSQGTTQIDHKSTAIN</sequence>
<dbReference type="PROSITE" id="PS50965">
    <property type="entry name" value="NERD"/>
    <property type="match status" value="1"/>
</dbReference>
<evidence type="ECO:0000313" key="3">
    <source>
        <dbReference type="EMBL" id="NBZ89191.1"/>
    </source>
</evidence>
<gene>
    <name evidence="3" type="ORF">GV832_16500</name>
</gene>
<proteinExistence type="predicted"/>
<comment type="caution">
    <text evidence="3">The sequence shown here is derived from an EMBL/GenBank/DDBJ whole genome shotgun (WGS) entry which is preliminary data.</text>
</comment>
<dbReference type="AlphaFoldDB" id="A0AAE4YAT8"/>
<keyword evidence="1" id="KW-0812">Transmembrane</keyword>
<accession>A0AAE4YAT8</accession>
<keyword evidence="1" id="KW-0472">Membrane</keyword>
<feature type="domain" description="NERD" evidence="2">
    <location>
        <begin position="48"/>
        <end position="94"/>
    </location>
</feature>